<proteinExistence type="inferred from homology"/>
<keyword evidence="3 13" id="KW-0227">DNA damage</keyword>
<dbReference type="eggNOG" id="COG1074">
    <property type="taxonomic scope" value="Bacteria"/>
</dbReference>
<dbReference type="EC" id="3.1.-.-" evidence="13"/>
<evidence type="ECO:0000256" key="12">
    <source>
        <dbReference type="ARBA" id="ARBA00048988"/>
    </source>
</evidence>
<feature type="domain" description="UvrD-like helicase C-terminal" evidence="16">
    <location>
        <begin position="490"/>
        <end position="778"/>
    </location>
</feature>
<dbReference type="FunFam" id="3.40.50.300:FF:001236">
    <property type="entry name" value="ATP-dependent helicase/nuclease subunit A"/>
    <property type="match status" value="1"/>
</dbReference>
<dbReference type="GO" id="GO:0043138">
    <property type="term" value="F:3'-5' DNA helicase activity"/>
    <property type="evidence" value="ECO:0007669"/>
    <property type="project" value="UniProtKB-UniRule"/>
</dbReference>
<dbReference type="NCBIfam" id="TIGR02785">
    <property type="entry name" value="addA_Gpos"/>
    <property type="match status" value="1"/>
</dbReference>
<dbReference type="PROSITE" id="PS51198">
    <property type="entry name" value="UVRD_HELICASE_ATP_BIND"/>
    <property type="match status" value="1"/>
</dbReference>
<dbReference type="PANTHER" id="PTHR11070:SF48">
    <property type="entry name" value="ATP-DEPENDENT HELICASE_NUCLEASE SUBUNIT A"/>
    <property type="match status" value="1"/>
</dbReference>
<dbReference type="Gene3D" id="3.90.320.10">
    <property type="match status" value="1"/>
</dbReference>
<dbReference type="InterPro" id="IPR038726">
    <property type="entry name" value="PDDEXK_AddAB-type"/>
</dbReference>
<dbReference type="HAMAP" id="MF_01451">
    <property type="entry name" value="AddA"/>
    <property type="match status" value="1"/>
</dbReference>
<evidence type="ECO:0000256" key="10">
    <source>
        <dbReference type="ARBA" id="ARBA00023235"/>
    </source>
</evidence>
<dbReference type="Gene3D" id="3.40.50.300">
    <property type="entry name" value="P-loop containing nucleotide triphosphate hydrolases"/>
    <property type="match status" value="4"/>
</dbReference>
<dbReference type="HOGENOM" id="CLU_001114_3_1_9"/>
<dbReference type="InterPro" id="IPR014152">
    <property type="entry name" value="AddA"/>
</dbReference>
<dbReference type="GO" id="GO:0005524">
    <property type="term" value="F:ATP binding"/>
    <property type="evidence" value="ECO:0007669"/>
    <property type="project" value="UniProtKB-UniRule"/>
</dbReference>
<evidence type="ECO:0000256" key="14">
    <source>
        <dbReference type="PROSITE-ProRule" id="PRU00560"/>
    </source>
</evidence>
<feature type="domain" description="UvrD-like helicase ATP-binding" evidence="15">
    <location>
        <begin position="2"/>
        <end position="463"/>
    </location>
</feature>
<keyword evidence="18" id="KW-1185">Reference proteome</keyword>
<dbReference type="GO" id="GO:0008408">
    <property type="term" value="F:3'-5' exonuclease activity"/>
    <property type="evidence" value="ECO:0007669"/>
    <property type="project" value="UniProtKB-UniRule"/>
</dbReference>
<dbReference type="OrthoDB" id="9810135at2"/>
<dbReference type="Proteomes" id="UP000019591">
    <property type="component" value="Chromosome"/>
</dbReference>
<evidence type="ECO:0000256" key="7">
    <source>
        <dbReference type="ARBA" id="ARBA00022840"/>
    </source>
</evidence>
<comment type="cofactor">
    <cofactor evidence="13">
        <name>Mg(2+)</name>
        <dbReference type="ChEBI" id="CHEBI:18420"/>
    </cofactor>
</comment>
<dbReference type="EMBL" id="CP007452">
    <property type="protein sequence ID" value="AHM55582.1"/>
    <property type="molecule type" value="Genomic_DNA"/>
</dbReference>
<keyword evidence="2 13" id="KW-0547">Nucleotide-binding</keyword>
<dbReference type="GO" id="GO:0016887">
    <property type="term" value="F:ATP hydrolysis activity"/>
    <property type="evidence" value="ECO:0007669"/>
    <property type="project" value="RHEA"/>
</dbReference>
<keyword evidence="6 13" id="KW-0269">Exonuclease</keyword>
<sequence length="1196" mass="135521">MTRWTREQESAIKARGKNLLVSAAAGSGKTAVLVQRIIEIVLSDRVDIDRLLIVTFTNAAAGEMRERIMSALAREAEKEGADSEHIRRQITLLSKAFITTMHSFCIDVVRSNFHVIDIDPSFRIADVAEAAILIQESADELFEECYKSAHPDFLELVEGFGGNREDTKLQELMLSMYGFIQSQPYPLEWLQKSVEDLNVGPDDIEGTSWGMTIAKSFRDELEGAVDILRQASAICALPSGPGEYLATLEADMSNAAALKDSLGRGLSSFYAQMSIIKHARLATIKGKRKEEVDERLQEDAKKLRESYKKIVDSMKSDVEGTTLQEHAQQLQRMHPLMKYLCGMIGDFDGIYSAKKLERGLLDFNDLEHYALRALENEEVRKELAAKFEYIFVDEYQDSNIVQETIIGRIKRNDNLFQVGDVKQSIYRFRLADPTLFIEKYETYSKDGSTNDLRIDLAKNFRSREEILGSINFIFRQIMSKELGEIDYDEEAFLYKGREFEECTGAPVEINIVKKGSDGLDVGSELEEMSDIEAEARLTASRIKEIAGQMTYDPKLGAYRQIEYKDIVVLLRTVKNWASVFMQVFREEGIPVYSDESSGYFDTVEIQIFINLLRLIDNKRQDIPLISVMRSPIGGFSIEELVQVRLASRKASYHEALESYAASGDTELAEKIRRFASRLDKWADDARLMRLDEFIWKLLVDTGYYYYVGAMPGGEQRQANLRILADRAGQLEKSTISGLFNFIRFIDRMLRSSSDMGSAKVLSENENIVRIMSIHKSKGLEFPVVVLAGLGKKFNLRDSSAEIVMHKELGIGPRYVEPQLRFYRRTLPQIAIKKRIDIESLSEEMRILYVGMTRAVDRLIMIGSVSGVENAAKKWCRPIGTYTLSSALSFMDWICTAAARHKDALALRELCENEQLHVLADGLSSFDIRLLDRTHVSVAEIERRQRAEHFEKELMELKGKPRSGEFSELISGRFSWTYPHAETVSIPSKISVTQLSRISKEGYEGSAYSIPSLSKSPSFVEGKKGFTAAEKGSINHFVMRHIDMQRTGSEEDIRLQVQDMVSRELLSQEEAQVVHSGMISDFFRSDIGTRLKSAGESHREVPFVVQKKACEIMPGLGACEDSILIQGIVDCYFEENGEIVLLDYKTDREHGGIEEGAAQKYKGQLELYKEAIEKLTGKKVKEGYIYLLSISKQVRIF</sequence>
<keyword evidence="10 13" id="KW-0413">Isomerase</keyword>
<keyword evidence="8 13" id="KW-0238">DNA-binding</keyword>
<keyword evidence="4 13" id="KW-0378">Hydrolase</keyword>
<dbReference type="KEGG" id="eac:EAL2_c02790"/>
<evidence type="ECO:0000256" key="8">
    <source>
        <dbReference type="ARBA" id="ARBA00023125"/>
    </source>
</evidence>
<comment type="catalytic activity">
    <reaction evidence="11 13">
        <text>Couples ATP hydrolysis with the unwinding of duplex DNA by translocating in the 3'-5' direction.</text>
        <dbReference type="EC" id="5.6.2.4"/>
    </reaction>
</comment>
<comment type="similarity">
    <text evidence="13">Belongs to the helicase family. AddA subfamily.</text>
</comment>
<dbReference type="GO" id="GO:0003690">
    <property type="term" value="F:double-stranded DNA binding"/>
    <property type="evidence" value="ECO:0007669"/>
    <property type="project" value="UniProtKB-UniRule"/>
</dbReference>
<evidence type="ECO:0000256" key="13">
    <source>
        <dbReference type="HAMAP-Rule" id="MF_01451"/>
    </source>
</evidence>
<gene>
    <name evidence="13 17" type="primary">addA</name>
    <name evidence="17" type="ORF">EAL2_c02790</name>
</gene>
<evidence type="ECO:0000313" key="18">
    <source>
        <dbReference type="Proteomes" id="UP000019591"/>
    </source>
</evidence>
<evidence type="ECO:0000256" key="2">
    <source>
        <dbReference type="ARBA" id="ARBA00022741"/>
    </source>
</evidence>
<evidence type="ECO:0000313" key="17">
    <source>
        <dbReference type="EMBL" id="AHM55582.1"/>
    </source>
</evidence>
<protein>
    <recommendedName>
        <fullName evidence="13">ATP-dependent helicase/nuclease subunit A</fullName>
        <ecNumber evidence="13">3.1.-.-</ecNumber>
        <ecNumber evidence="13">5.6.2.4</ecNumber>
    </recommendedName>
    <alternativeName>
        <fullName evidence="13">ATP-dependent helicase/nuclease AddA</fullName>
    </alternativeName>
    <alternativeName>
        <fullName evidence="13">DNA 3'-5' helicase AddA</fullName>
    </alternativeName>
</protein>
<evidence type="ECO:0000256" key="11">
    <source>
        <dbReference type="ARBA" id="ARBA00034617"/>
    </source>
</evidence>
<dbReference type="InterPro" id="IPR000212">
    <property type="entry name" value="DNA_helicase_UvrD/REP"/>
</dbReference>
<dbReference type="PANTHER" id="PTHR11070">
    <property type="entry name" value="UVRD / RECB / PCRA DNA HELICASE FAMILY MEMBER"/>
    <property type="match status" value="1"/>
</dbReference>
<keyword evidence="5 13" id="KW-0347">Helicase</keyword>
<comment type="subunit">
    <text evidence="13">Heterodimer of AddA and AddB/RexB.</text>
</comment>
<evidence type="ECO:0000256" key="4">
    <source>
        <dbReference type="ARBA" id="ARBA00022801"/>
    </source>
</evidence>
<comment type="function">
    <text evidence="13">The heterodimer acts as both an ATP-dependent DNA helicase and an ATP-dependent, dual-direction single-stranded exonuclease. Recognizes the chi site generating a DNA molecule suitable for the initiation of homologous recombination. The AddA nuclease domain is required for chi fragment generation; this subunit has the helicase and 3' -&gt; 5' nuclease activities.</text>
</comment>
<evidence type="ECO:0000256" key="6">
    <source>
        <dbReference type="ARBA" id="ARBA00022839"/>
    </source>
</evidence>
<dbReference type="STRING" id="1286171.EAL2_c02790"/>
<dbReference type="PROSITE" id="PS51217">
    <property type="entry name" value="UVRD_HELICASE_CTER"/>
    <property type="match status" value="1"/>
</dbReference>
<dbReference type="Pfam" id="PF12705">
    <property type="entry name" value="PDDEXK_1"/>
    <property type="match status" value="1"/>
</dbReference>
<evidence type="ECO:0000256" key="1">
    <source>
        <dbReference type="ARBA" id="ARBA00022722"/>
    </source>
</evidence>
<dbReference type="InterPro" id="IPR014017">
    <property type="entry name" value="DNA_helicase_UvrD-like_C"/>
</dbReference>
<reference evidence="17 18" key="1">
    <citation type="journal article" date="2014" name="Genome Announc.">
        <title>Complete Genome Sequence of Amino Acid-Utilizing Eubacterium acidaminophilum al-2 (DSM 3953).</title>
        <authorList>
            <person name="Poehlein A."/>
            <person name="Andreesen J.R."/>
            <person name="Daniel R."/>
        </authorList>
    </citation>
    <scope>NUCLEOTIDE SEQUENCE [LARGE SCALE GENOMIC DNA]</scope>
    <source>
        <strain evidence="17 18">DSM 3953</strain>
    </source>
</reference>
<dbReference type="InterPro" id="IPR014016">
    <property type="entry name" value="UvrD-like_ATP-bd"/>
</dbReference>
<dbReference type="InterPro" id="IPR027417">
    <property type="entry name" value="P-loop_NTPase"/>
</dbReference>
<dbReference type="GO" id="GO:0005829">
    <property type="term" value="C:cytosol"/>
    <property type="evidence" value="ECO:0007669"/>
    <property type="project" value="TreeGrafter"/>
</dbReference>
<dbReference type="GO" id="GO:0033202">
    <property type="term" value="C:DNA helicase complex"/>
    <property type="evidence" value="ECO:0007669"/>
    <property type="project" value="TreeGrafter"/>
</dbReference>
<dbReference type="InterPro" id="IPR011335">
    <property type="entry name" value="Restrct_endonuc-II-like"/>
</dbReference>
<keyword evidence="7 13" id="KW-0067">ATP-binding</keyword>
<evidence type="ECO:0000259" key="16">
    <source>
        <dbReference type="PROSITE" id="PS51217"/>
    </source>
</evidence>
<dbReference type="AlphaFoldDB" id="W8THB7"/>
<feature type="binding site" evidence="14">
    <location>
        <begin position="23"/>
        <end position="30"/>
    </location>
    <ligand>
        <name>ATP</name>
        <dbReference type="ChEBI" id="CHEBI:30616"/>
    </ligand>
</feature>
<evidence type="ECO:0000256" key="9">
    <source>
        <dbReference type="ARBA" id="ARBA00023204"/>
    </source>
</evidence>
<organism evidence="17 18">
    <name type="scientific">Peptoclostridium acidaminophilum DSM 3953</name>
    <dbReference type="NCBI Taxonomy" id="1286171"/>
    <lineage>
        <taxon>Bacteria</taxon>
        <taxon>Bacillati</taxon>
        <taxon>Bacillota</taxon>
        <taxon>Clostridia</taxon>
        <taxon>Peptostreptococcales</taxon>
        <taxon>Peptoclostridiaceae</taxon>
        <taxon>Peptoclostridium</taxon>
    </lineage>
</organism>
<dbReference type="Pfam" id="PF00580">
    <property type="entry name" value="UvrD-helicase"/>
    <property type="match status" value="1"/>
</dbReference>
<evidence type="ECO:0000256" key="5">
    <source>
        <dbReference type="ARBA" id="ARBA00022806"/>
    </source>
</evidence>
<comment type="catalytic activity">
    <reaction evidence="12 13">
        <text>ATP + H2O = ADP + phosphate + H(+)</text>
        <dbReference type="Rhea" id="RHEA:13065"/>
        <dbReference type="ChEBI" id="CHEBI:15377"/>
        <dbReference type="ChEBI" id="CHEBI:15378"/>
        <dbReference type="ChEBI" id="CHEBI:30616"/>
        <dbReference type="ChEBI" id="CHEBI:43474"/>
        <dbReference type="ChEBI" id="CHEBI:456216"/>
        <dbReference type="EC" id="5.6.2.4"/>
    </reaction>
</comment>
<evidence type="ECO:0000259" key="15">
    <source>
        <dbReference type="PROSITE" id="PS51198"/>
    </source>
</evidence>
<dbReference type="RefSeq" id="WP_025434624.1">
    <property type="nucleotide sequence ID" value="NZ_CP007452.1"/>
</dbReference>
<dbReference type="Pfam" id="PF13361">
    <property type="entry name" value="UvrD_C"/>
    <property type="match status" value="1"/>
</dbReference>
<keyword evidence="1 13" id="KW-0540">Nuclease</keyword>
<dbReference type="SUPFAM" id="SSF52980">
    <property type="entry name" value="Restriction endonuclease-like"/>
    <property type="match status" value="1"/>
</dbReference>
<dbReference type="PATRIC" id="fig|1286171.3.peg.216"/>
<name>W8THB7_PEPAC</name>
<dbReference type="EC" id="5.6.2.4" evidence="13"/>
<dbReference type="SUPFAM" id="SSF52540">
    <property type="entry name" value="P-loop containing nucleoside triphosphate hydrolases"/>
    <property type="match status" value="1"/>
</dbReference>
<dbReference type="GO" id="GO:0000724">
    <property type="term" value="P:double-strand break repair via homologous recombination"/>
    <property type="evidence" value="ECO:0007669"/>
    <property type="project" value="UniProtKB-UniRule"/>
</dbReference>
<keyword evidence="9 13" id="KW-0234">DNA repair</keyword>
<dbReference type="InterPro" id="IPR011604">
    <property type="entry name" value="PDDEXK-like_dom_sf"/>
</dbReference>
<accession>W8THB7</accession>
<evidence type="ECO:0000256" key="3">
    <source>
        <dbReference type="ARBA" id="ARBA00022763"/>
    </source>
</evidence>